<dbReference type="RefSeq" id="WP_205102659.1">
    <property type="nucleotide sequence ID" value="NZ_JACJJC010000009.1"/>
</dbReference>
<dbReference type="EMBL" id="JACJJC010000009">
    <property type="protein sequence ID" value="MBM6704186.1"/>
    <property type="molecule type" value="Genomic_DNA"/>
</dbReference>
<organism evidence="2 3">
    <name type="scientific">Sutterella massiliensis</name>
    <dbReference type="NCBI Taxonomy" id="1816689"/>
    <lineage>
        <taxon>Bacteria</taxon>
        <taxon>Pseudomonadati</taxon>
        <taxon>Pseudomonadota</taxon>
        <taxon>Betaproteobacteria</taxon>
        <taxon>Burkholderiales</taxon>
        <taxon>Sutterellaceae</taxon>
        <taxon>Sutterella</taxon>
    </lineage>
</organism>
<comment type="caution">
    <text evidence="2">The sequence shown here is derived from an EMBL/GenBank/DDBJ whole genome shotgun (WGS) entry which is preliminary data.</text>
</comment>
<name>A0ABS2DSA4_9BURK</name>
<sequence length="457" mass="53121">MNDFDFSDVEKRFSVAMRPFPAMAQTKKAADRVIALWDGVVRDTGVRALPRIWDKIVEARGEPKLRSSEWTYVPNILFADCDEGRRKLCVFPEICAALLRTCLKGPKDDRFLQGLLFDFFLEYPAEALESSVLKAFQAIFMQASNEKYRSLFTLNFLDKDAVRHVARRIPATITVSDFLKQRPEVSPAGKFAQRVWLEATSRYERFLSNHLPNKPIKEALDFLRRDFDGILLNQSSAIPRVRLAKAVLQWFYKNSHIVPENDDQEELFRFFSYILGDRNDQRYAERWDRIPPHLLHLFDFWALGRQLNGAFDAVEKGLESPDARAAWRDRKFYWLRYWRIDRIKQVRLFAPRNQMTVLQTTLRHNGFPLPVGSISGRSGQSIMLLIALDDDLTAFEFSHNGSLRFIKNLPPALLNGRSWNFDVIQSRSTASIRHSTYWQGRADATIEELTGRRRPPL</sequence>
<evidence type="ECO:0000313" key="2">
    <source>
        <dbReference type="EMBL" id="MBM6704186.1"/>
    </source>
</evidence>
<dbReference type="InterPro" id="IPR028943">
    <property type="entry name" value="ZorC_EH_Signature_dom"/>
</dbReference>
<evidence type="ECO:0000313" key="3">
    <source>
        <dbReference type="Proteomes" id="UP000715095"/>
    </source>
</evidence>
<gene>
    <name evidence="2" type="ORF">H6A60_06780</name>
</gene>
<proteinExistence type="predicted"/>
<feature type="domain" description="Zorya protein ZorC EH" evidence="1">
    <location>
        <begin position="242"/>
        <end position="442"/>
    </location>
</feature>
<accession>A0ABS2DSA4</accession>
<evidence type="ECO:0000259" key="1">
    <source>
        <dbReference type="Pfam" id="PF15611"/>
    </source>
</evidence>
<protein>
    <recommendedName>
        <fullName evidence="1">Zorya protein ZorC EH domain-containing protein</fullName>
    </recommendedName>
</protein>
<reference evidence="2 3" key="1">
    <citation type="journal article" date="2021" name="Sci. Rep.">
        <title>The distribution of antibiotic resistance genes in chicken gut microbiota commensals.</title>
        <authorList>
            <person name="Juricova H."/>
            <person name="Matiasovicova J."/>
            <person name="Kubasova T."/>
            <person name="Cejkova D."/>
            <person name="Rychlik I."/>
        </authorList>
    </citation>
    <scope>NUCLEOTIDE SEQUENCE [LARGE SCALE GENOMIC DNA]</scope>
    <source>
        <strain evidence="2 3">An829</strain>
    </source>
</reference>
<keyword evidence="3" id="KW-1185">Reference proteome</keyword>
<dbReference type="Proteomes" id="UP000715095">
    <property type="component" value="Unassembled WGS sequence"/>
</dbReference>
<dbReference type="Pfam" id="PF15611">
    <property type="entry name" value="EH_Signature"/>
    <property type="match status" value="1"/>
</dbReference>